<gene>
    <name evidence="1" type="ORF">GOCE00092_LOCUS13018</name>
</gene>
<evidence type="ECO:0000313" key="1">
    <source>
        <dbReference type="EMBL" id="CAD9284106.1"/>
    </source>
</evidence>
<protein>
    <submittedName>
        <fullName evidence="1">Uncharacterized protein</fullName>
    </submittedName>
</protein>
<proteinExistence type="predicted"/>
<dbReference type="SUPFAM" id="SSF48452">
    <property type="entry name" value="TPR-like"/>
    <property type="match status" value="1"/>
</dbReference>
<accession>A0A7S1Y8W6</accession>
<sequence length="227" mass="24883">MATTMYNKAISLNNKGVSQIEKGTFDDARKSFRSALDAMRSAVIQSQEEIKDKTDNTSAGDAAVVFQWSSNAPLSDGSTSPIGSSFVYRRALHIIQAQVGDRATGFPEESAAIVFNLALSSHLIGLQTNNSSMLEKALQFYEIANNIRQRKNEEHKLLGEQLLDAAILNNQGQIYHEFIEYGSAQRCFDQLSSRLVTLSRGGFLEQKDSEGFILNLMIQAPSLAAAA</sequence>
<dbReference type="AlphaFoldDB" id="A0A7S1Y8W6"/>
<reference evidence="1" key="1">
    <citation type="submission" date="2021-01" db="EMBL/GenBank/DDBJ databases">
        <authorList>
            <person name="Corre E."/>
            <person name="Pelletier E."/>
            <person name="Niang G."/>
            <person name="Scheremetjew M."/>
            <person name="Finn R."/>
            <person name="Kale V."/>
            <person name="Holt S."/>
            <person name="Cochrane G."/>
            <person name="Meng A."/>
            <person name="Brown T."/>
            <person name="Cohen L."/>
        </authorList>
    </citation>
    <scope>NUCLEOTIDE SEQUENCE</scope>
    <source>
        <strain evidence="1">CCMP 410</strain>
    </source>
</reference>
<dbReference type="Gene3D" id="1.25.40.10">
    <property type="entry name" value="Tetratricopeptide repeat domain"/>
    <property type="match status" value="1"/>
</dbReference>
<name>A0A7S1Y8W6_9STRA</name>
<organism evidence="1">
    <name type="scientific">Grammatophora oceanica</name>
    <dbReference type="NCBI Taxonomy" id="210454"/>
    <lineage>
        <taxon>Eukaryota</taxon>
        <taxon>Sar</taxon>
        <taxon>Stramenopiles</taxon>
        <taxon>Ochrophyta</taxon>
        <taxon>Bacillariophyta</taxon>
        <taxon>Fragilariophyceae</taxon>
        <taxon>Fragilariophycidae</taxon>
        <taxon>Rhabdonematales</taxon>
        <taxon>Grammatophoraceae</taxon>
        <taxon>Grammatophora</taxon>
    </lineage>
</organism>
<dbReference type="EMBL" id="HBGK01025083">
    <property type="protein sequence ID" value="CAD9284106.1"/>
    <property type="molecule type" value="Transcribed_RNA"/>
</dbReference>
<dbReference type="InterPro" id="IPR011990">
    <property type="entry name" value="TPR-like_helical_dom_sf"/>
</dbReference>